<accession>A0A848HL72</accession>
<dbReference type="Proteomes" id="UP000583752">
    <property type="component" value="Unassembled WGS sequence"/>
</dbReference>
<name>A0A848HL72_9BURK</name>
<dbReference type="Pfam" id="PF15590">
    <property type="entry name" value="Imm27"/>
    <property type="match status" value="1"/>
</dbReference>
<evidence type="ECO:0000313" key="1">
    <source>
        <dbReference type="EMBL" id="NML60930.1"/>
    </source>
</evidence>
<evidence type="ECO:0000313" key="2">
    <source>
        <dbReference type="Proteomes" id="UP000583752"/>
    </source>
</evidence>
<proteinExistence type="predicted"/>
<sequence length="82" mass="9127">MKKIEPNETIITGHNIFPQGKIVGDEANQRILDLANGYLGKFGHDQSGWDTLYQDPSDGRFWELIYPESELQGGGPPSLVLI</sequence>
<keyword evidence="2" id="KW-1185">Reference proteome</keyword>
<protein>
    <submittedName>
        <fullName evidence="1">Uncharacterized protein</fullName>
    </submittedName>
</protein>
<dbReference type="InterPro" id="IPR028960">
    <property type="entry name" value="Imm27"/>
</dbReference>
<dbReference type="EMBL" id="JABBGG010000003">
    <property type="protein sequence ID" value="NML60930.1"/>
    <property type="molecule type" value="Genomic_DNA"/>
</dbReference>
<organism evidence="1 2">
    <name type="scientific">Massilia polaris</name>
    <dbReference type="NCBI Taxonomy" id="2728846"/>
    <lineage>
        <taxon>Bacteria</taxon>
        <taxon>Pseudomonadati</taxon>
        <taxon>Pseudomonadota</taxon>
        <taxon>Betaproteobacteria</taxon>
        <taxon>Burkholderiales</taxon>
        <taxon>Oxalobacteraceae</taxon>
        <taxon>Telluria group</taxon>
        <taxon>Massilia</taxon>
    </lineage>
</organism>
<dbReference type="AlphaFoldDB" id="A0A848HL72"/>
<reference evidence="1 2" key="1">
    <citation type="submission" date="2020-04" db="EMBL/GenBank/DDBJ databases">
        <title>Massilia sp. RP-1-19 isolated from soil.</title>
        <authorList>
            <person name="Dahal R.H."/>
        </authorList>
    </citation>
    <scope>NUCLEOTIDE SEQUENCE [LARGE SCALE GENOMIC DNA]</scope>
    <source>
        <strain evidence="1 2">RP-1-19</strain>
    </source>
</reference>
<dbReference type="RefSeq" id="WP_169464637.1">
    <property type="nucleotide sequence ID" value="NZ_JABBGG010000003.1"/>
</dbReference>
<gene>
    <name evidence="1" type="ORF">HHL21_07500</name>
</gene>
<comment type="caution">
    <text evidence="1">The sequence shown here is derived from an EMBL/GenBank/DDBJ whole genome shotgun (WGS) entry which is preliminary data.</text>
</comment>